<evidence type="ECO:0000313" key="1">
    <source>
        <dbReference type="EMBL" id="GHE32607.1"/>
    </source>
</evidence>
<sequence>MDRDTDMHDDRYSLCARIGRVPTHEINDGFNYTIHYRRAGFHRCNRLLAEEIYAFKEEVDGLRQGLWMCVIQSAGREKPG</sequence>
<gene>
    <name evidence="1" type="ORF">GCM10017764_14460</name>
</gene>
<organism evidence="1 2">
    <name type="scientific">Sphingobacterium griseoflavum</name>
    <dbReference type="NCBI Taxonomy" id="1474952"/>
    <lineage>
        <taxon>Bacteria</taxon>
        <taxon>Pseudomonadati</taxon>
        <taxon>Bacteroidota</taxon>
        <taxon>Sphingobacteriia</taxon>
        <taxon>Sphingobacteriales</taxon>
        <taxon>Sphingobacteriaceae</taxon>
        <taxon>Sphingobacterium</taxon>
    </lineage>
</organism>
<evidence type="ECO:0000313" key="2">
    <source>
        <dbReference type="Proteomes" id="UP000620550"/>
    </source>
</evidence>
<reference evidence="2" key="1">
    <citation type="journal article" date="2019" name="Int. J. Syst. Evol. Microbiol.">
        <title>The Global Catalogue of Microorganisms (GCM) 10K type strain sequencing project: providing services to taxonomists for standard genome sequencing and annotation.</title>
        <authorList>
            <consortium name="The Broad Institute Genomics Platform"/>
            <consortium name="The Broad Institute Genome Sequencing Center for Infectious Disease"/>
            <person name="Wu L."/>
            <person name="Ma J."/>
        </authorList>
    </citation>
    <scope>NUCLEOTIDE SEQUENCE [LARGE SCALE GENOMIC DNA]</scope>
    <source>
        <strain evidence="2">CGMCC 1.12966</strain>
    </source>
</reference>
<proteinExistence type="predicted"/>
<protein>
    <submittedName>
        <fullName evidence="1">Uncharacterized protein</fullName>
    </submittedName>
</protein>
<accession>A0ABQ3HYP2</accession>
<dbReference type="EMBL" id="BNAF01000005">
    <property type="protein sequence ID" value="GHE32607.1"/>
    <property type="molecule type" value="Genomic_DNA"/>
</dbReference>
<dbReference type="Proteomes" id="UP000620550">
    <property type="component" value="Unassembled WGS sequence"/>
</dbReference>
<keyword evidence="2" id="KW-1185">Reference proteome</keyword>
<name>A0ABQ3HYP2_9SPHI</name>
<comment type="caution">
    <text evidence="1">The sequence shown here is derived from an EMBL/GenBank/DDBJ whole genome shotgun (WGS) entry which is preliminary data.</text>
</comment>